<reference evidence="1 2" key="1">
    <citation type="submission" date="2023-11" db="EMBL/GenBank/DDBJ databases">
        <title>Halocaridina rubra genome assembly.</title>
        <authorList>
            <person name="Smith C."/>
        </authorList>
    </citation>
    <scope>NUCLEOTIDE SEQUENCE [LARGE SCALE GENOMIC DNA]</scope>
    <source>
        <strain evidence="1">EP-1</strain>
        <tissue evidence="1">Whole</tissue>
    </source>
</reference>
<evidence type="ECO:0000313" key="2">
    <source>
        <dbReference type="Proteomes" id="UP001381693"/>
    </source>
</evidence>
<proteinExistence type="predicted"/>
<accession>A0AAN9A9M4</accession>
<gene>
    <name evidence="1" type="ORF">SK128_026058</name>
</gene>
<dbReference type="Proteomes" id="UP001381693">
    <property type="component" value="Unassembled WGS sequence"/>
</dbReference>
<dbReference type="EMBL" id="JAXCGZ010011387">
    <property type="protein sequence ID" value="KAK7075022.1"/>
    <property type="molecule type" value="Genomic_DNA"/>
</dbReference>
<organism evidence="1 2">
    <name type="scientific">Halocaridina rubra</name>
    <name type="common">Hawaiian red shrimp</name>
    <dbReference type="NCBI Taxonomy" id="373956"/>
    <lineage>
        <taxon>Eukaryota</taxon>
        <taxon>Metazoa</taxon>
        <taxon>Ecdysozoa</taxon>
        <taxon>Arthropoda</taxon>
        <taxon>Crustacea</taxon>
        <taxon>Multicrustacea</taxon>
        <taxon>Malacostraca</taxon>
        <taxon>Eumalacostraca</taxon>
        <taxon>Eucarida</taxon>
        <taxon>Decapoda</taxon>
        <taxon>Pleocyemata</taxon>
        <taxon>Caridea</taxon>
        <taxon>Atyoidea</taxon>
        <taxon>Atyidae</taxon>
        <taxon>Halocaridina</taxon>
    </lineage>
</organism>
<comment type="caution">
    <text evidence="1">The sequence shown here is derived from an EMBL/GenBank/DDBJ whole genome shotgun (WGS) entry which is preliminary data.</text>
</comment>
<name>A0AAN9A9M4_HALRR</name>
<dbReference type="AlphaFoldDB" id="A0AAN9A9M4"/>
<sequence>MGGKLHLAGKETGITPCSQRELFFRKAIQVLGGILQKYVNSVLSLYLRGVREVIPSYSLSMATYMRENNSNE</sequence>
<evidence type="ECO:0000313" key="1">
    <source>
        <dbReference type="EMBL" id="KAK7075022.1"/>
    </source>
</evidence>
<keyword evidence="2" id="KW-1185">Reference proteome</keyword>
<protein>
    <submittedName>
        <fullName evidence="1">Uncharacterized protein</fullName>
    </submittedName>
</protein>